<sequence>MPWPALPIQGLPAWAHLNDVSFNNVKVTNTEGKGYGVVSDRAIEATEHPPPDAPILVTVPHDLVLNAAAVDEHAKEDKNFRLLLDAIGHRSARADVLLFLLVQTALASRPGHSSVGVSNPWTEYLQFLPETVLVPTLWAEDERLLLRGTSLEAAVNAKILALDAEFGLVREKSSDIICWNDLLWAAGGSVSFTDWIRLDALYRSRCLELPRSGESMVPCIDMINHSAAPSAYYEENAKDEVVLLLRPGISIPKGDEITISYGDTKSAAEMLFSYGFIDPQSTADDLVLPLSPFPDDPLAKAKLVAFGQAPKIHVARSEDGTTIGWTSEFAYLMCVNEEDGLEFRILQQTDGARQLRVFWQDEDVTDRTSDFEALIQAHPLSAVLRLRVVTVVEDCFQTQLERLASSTPPGVTASSTQREDCFKTALALREIERNILQGALEALDGEKSSLLADKNVVAYLGLKEAAGSDLAGDEASNEADDFS</sequence>
<reference evidence="2" key="2">
    <citation type="submission" date="2023-05" db="EMBL/GenBank/DDBJ databases">
        <authorList>
            <consortium name="Lawrence Berkeley National Laboratory"/>
            <person name="Steindorff A."/>
            <person name="Hensen N."/>
            <person name="Bonometti L."/>
            <person name="Westerberg I."/>
            <person name="Brannstrom I.O."/>
            <person name="Guillou S."/>
            <person name="Cros-Aarteil S."/>
            <person name="Calhoun S."/>
            <person name="Haridas S."/>
            <person name="Kuo A."/>
            <person name="Mondo S."/>
            <person name="Pangilinan J."/>
            <person name="Riley R."/>
            <person name="Labutti K."/>
            <person name="Andreopoulos B."/>
            <person name="Lipzen A."/>
            <person name="Chen C."/>
            <person name="Yanf M."/>
            <person name="Daum C."/>
            <person name="Ng V."/>
            <person name="Clum A."/>
            <person name="Ohm R."/>
            <person name="Martin F."/>
            <person name="Silar P."/>
            <person name="Natvig D."/>
            <person name="Lalanne C."/>
            <person name="Gautier V."/>
            <person name="Ament-Velasquez S.L."/>
            <person name="Kruys A."/>
            <person name="Hutchinson M.I."/>
            <person name="Powell A.J."/>
            <person name="Barry K."/>
            <person name="Miller A.N."/>
            <person name="Grigoriev I.V."/>
            <person name="Debuchy R."/>
            <person name="Gladieux P."/>
            <person name="Thoren M.H."/>
            <person name="Johannesson H."/>
        </authorList>
    </citation>
    <scope>NUCLEOTIDE SEQUENCE</scope>
    <source>
        <strain evidence="2">CBS 538.74</strain>
    </source>
</reference>
<name>A0AAN6VMQ5_9PEZI</name>
<accession>A0AAN6VMQ5</accession>
<dbReference type="PANTHER" id="PTHR13271">
    <property type="entry name" value="UNCHARACTERIZED PUTATIVE METHYLTRANSFERASE"/>
    <property type="match status" value="1"/>
</dbReference>
<dbReference type="InterPro" id="IPR046341">
    <property type="entry name" value="SET_dom_sf"/>
</dbReference>
<dbReference type="Proteomes" id="UP001302745">
    <property type="component" value="Unassembled WGS sequence"/>
</dbReference>
<keyword evidence="3" id="KW-1185">Reference proteome</keyword>
<dbReference type="GO" id="GO:0005634">
    <property type="term" value="C:nucleus"/>
    <property type="evidence" value="ECO:0007669"/>
    <property type="project" value="TreeGrafter"/>
</dbReference>
<dbReference type="Gene3D" id="3.90.1410.10">
    <property type="entry name" value="set domain protein methyltransferase, domain 1"/>
    <property type="match status" value="1"/>
</dbReference>
<evidence type="ECO:0000259" key="1">
    <source>
        <dbReference type="PROSITE" id="PS50280"/>
    </source>
</evidence>
<dbReference type="PROSITE" id="PS50280">
    <property type="entry name" value="SET"/>
    <property type="match status" value="1"/>
</dbReference>
<organism evidence="2 3">
    <name type="scientific">Chaetomidium leptoderma</name>
    <dbReference type="NCBI Taxonomy" id="669021"/>
    <lineage>
        <taxon>Eukaryota</taxon>
        <taxon>Fungi</taxon>
        <taxon>Dikarya</taxon>
        <taxon>Ascomycota</taxon>
        <taxon>Pezizomycotina</taxon>
        <taxon>Sordariomycetes</taxon>
        <taxon>Sordariomycetidae</taxon>
        <taxon>Sordariales</taxon>
        <taxon>Chaetomiaceae</taxon>
        <taxon>Chaetomidium</taxon>
    </lineage>
</organism>
<reference evidence="2" key="1">
    <citation type="journal article" date="2023" name="Mol. Phylogenet. Evol.">
        <title>Genome-scale phylogeny and comparative genomics of the fungal order Sordariales.</title>
        <authorList>
            <person name="Hensen N."/>
            <person name="Bonometti L."/>
            <person name="Westerberg I."/>
            <person name="Brannstrom I.O."/>
            <person name="Guillou S."/>
            <person name="Cros-Aarteil S."/>
            <person name="Calhoun S."/>
            <person name="Haridas S."/>
            <person name="Kuo A."/>
            <person name="Mondo S."/>
            <person name="Pangilinan J."/>
            <person name="Riley R."/>
            <person name="LaButti K."/>
            <person name="Andreopoulos B."/>
            <person name="Lipzen A."/>
            <person name="Chen C."/>
            <person name="Yan M."/>
            <person name="Daum C."/>
            <person name="Ng V."/>
            <person name="Clum A."/>
            <person name="Steindorff A."/>
            <person name="Ohm R.A."/>
            <person name="Martin F."/>
            <person name="Silar P."/>
            <person name="Natvig D.O."/>
            <person name="Lalanne C."/>
            <person name="Gautier V."/>
            <person name="Ament-Velasquez S.L."/>
            <person name="Kruys A."/>
            <person name="Hutchinson M.I."/>
            <person name="Powell A.J."/>
            <person name="Barry K."/>
            <person name="Miller A.N."/>
            <person name="Grigoriev I.V."/>
            <person name="Debuchy R."/>
            <person name="Gladieux P."/>
            <person name="Hiltunen Thoren M."/>
            <person name="Johannesson H."/>
        </authorList>
    </citation>
    <scope>NUCLEOTIDE SEQUENCE</scope>
    <source>
        <strain evidence="2">CBS 538.74</strain>
    </source>
</reference>
<proteinExistence type="predicted"/>
<dbReference type="EMBL" id="MU856935">
    <property type="protein sequence ID" value="KAK4153626.1"/>
    <property type="molecule type" value="Genomic_DNA"/>
</dbReference>
<dbReference type="PANTHER" id="PTHR13271:SF76">
    <property type="entry name" value="SET DOMAIN-CONTAINING PROTEIN 8"/>
    <property type="match status" value="1"/>
</dbReference>
<evidence type="ECO:0000313" key="3">
    <source>
        <dbReference type="Proteomes" id="UP001302745"/>
    </source>
</evidence>
<dbReference type="Pfam" id="PF00856">
    <property type="entry name" value="SET"/>
    <property type="match status" value="1"/>
</dbReference>
<dbReference type="CDD" id="cd10527">
    <property type="entry name" value="SET_LSMT"/>
    <property type="match status" value="1"/>
</dbReference>
<comment type="caution">
    <text evidence="2">The sequence shown here is derived from an EMBL/GenBank/DDBJ whole genome shotgun (WGS) entry which is preliminary data.</text>
</comment>
<evidence type="ECO:0000313" key="2">
    <source>
        <dbReference type="EMBL" id="KAK4153626.1"/>
    </source>
</evidence>
<dbReference type="SUPFAM" id="SSF82199">
    <property type="entry name" value="SET domain"/>
    <property type="match status" value="1"/>
</dbReference>
<dbReference type="AlphaFoldDB" id="A0AAN6VMQ5"/>
<gene>
    <name evidence="2" type="ORF">C8A00DRAFT_15189</name>
</gene>
<feature type="domain" description="SET" evidence="1">
    <location>
        <begin position="23"/>
        <end position="262"/>
    </location>
</feature>
<dbReference type="InterPro" id="IPR001214">
    <property type="entry name" value="SET_dom"/>
</dbReference>
<protein>
    <recommendedName>
        <fullName evidence="1">SET domain-containing protein</fullName>
    </recommendedName>
</protein>
<dbReference type="InterPro" id="IPR050600">
    <property type="entry name" value="SETD3_SETD6_MTase"/>
</dbReference>
<dbReference type="GO" id="GO:0016279">
    <property type="term" value="F:protein-lysine N-methyltransferase activity"/>
    <property type="evidence" value="ECO:0007669"/>
    <property type="project" value="TreeGrafter"/>
</dbReference>